<feature type="compositionally biased region" description="Basic residues" evidence="1">
    <location>
        <begin position="97"/>
        <end position="112"/>
    </location>
</feature>
<proteinExistence type="predicted"/>
<feature type="compositionally biased region" description="Polar residues" evidence="1">
    <location>
        <begin position="1201"/>
        <end position="1216"/>
    </location>
</feature>
<feature type="compositionally biased region" description="Basic and acidic residues" evidence="1">
    <location>
        <begin position="982"/>
        <end position="991"/>
    </location>
</feature>
<reference evidence="2 3" key="1">
    <citation type="journal article" date="2014" name="Genome Announc.">
        <title>Draft genome sequence of Sclerotinia borealis, a psychrophilic plant pathogenic fungus.</title>
        <authorList>
            <person name="Mardanov A.V."/>
            <person name="Beletsky A.V."/>
            <person name="Kadnikov V.V."/>
            <person name="Ignatov A.N."/>
            <person name="Ravin N.V."/>
        </authorList>
    </citation>
    <scope>NUCLEOTIDE SEQUENCE [LARGE SCALE GENOMIC DNA]</scope>
    <source>
        <strain evidence="3">F-4157</strain>
    </source>
</reference>
<feature type="region of interest" description="Disordered" evidence="1">
    <location>
        <begin position="670"/>
        <end position="1104"/>
    </location>
</feature>
<feature type="compositionally biased region" description="Polar residues" evidence="1">
    <location>
        <begin position="157"/>
        <end position="175"/>
    </location>
</feature>
<evidence type="ECO:0000313" key="3">
    <source>
        <dbReference type="Proteomes" id="UP000019487"/>
    </source>
</evidence>
<keyword evidence="3" id="KW-1185">Reference proteome</keyword>
<evidence type="ECO:0000256" key="1">
    <source>
        <dbReference type="SAM" id="MobiDB-lite"/>
    </source>
</evidence>
<dbReference type="HOGENOM" id="CLU_004669_0_0_1"/>
<dbReference type="EMBL" id="AYSA01000164">
    <property type="protein sequence ID" value="ESZ95819.1"/>
    <property type="molecule type" value="Genomic_DNA"/>
</dbReference>
<feature type="region of interest" description="Disordered" evidence="1">
    <location>
        <begin position="1186"/>
        <end position="1223"/>
    </location>
</feature>
<feature type="compositionally biased region" description="Basic and acidic residues" evidence="1">
    <location>
        <begin position="772"/>
        <end position="792"/>
    </location>
</feature>
<gene>
    <name evidence="2" type="ORF">SBOR_3836</name>
</gene>
<evidence type="ECO:0000313" key="2">
    <source>
        <dbReference type="EMBL" id="ESZ95819.1"/>
    </source>
</evidence>
<accession>W9CMG5</accession>
<feature type="compositionally biased region" description="Low complexity" evidence="1">
    <location>
        <begin position="1186"/>
        <end position="1200"/>
    </location>
</feature>
<feature type="region of interest" description="Disordered" evidence="1">
    <location>
        <begin position="1116"/>
        <end position="1137"/>
    </location>
</feature>
<comment type="caution">
    <text evidence="2">The sequence shown here is derived from an EMBL/GenBank/DDBJ whole genome shotgun (WGS) entry which is preliminary data.</text>
</comment>
<organism evidence="2 3">
    <name type="scientific">Sclerotinia borealis (strain F-4128)</name>
    <dbReference type="NCBI Taxonomy" id="1432307"/>
    <lineage>
        <taxon>Eukaryota</taxon>
        <taxon>Fungi</taxon>
        <taxon>Dikarya</taxon>
        <taxon>Ascomycota</taxon>
        <taxon>Pezizomycotina</taxon>
        <taxon>Leotiomycetes</taxon>
        <taxon>Helotiales</taxon>
        <taxon>Sclerotiniaceae</taxon>
        <taxon>Sclerotinia</taxon>
    </lineage>
</organism>
<feature type="region of interest" description="Disordered" evidence="1">
    <location>
        <begin position="286"/>
        <end position="309"/>
    </location>
</feature>
<feature type="region of interest" description="Disordered" evidence="1">
    <location>
        <begin position="1"/>
        <end position="137"/>
    </location>
</feature>
<feature type="compositionally biased region" description="Pro residues" evidence="1">
    <location>
        <begin position="884"/>
        <end position="893"/>
    </location>
</feature>
<feature type="region of interest" description="Disordered" evidence="1">
    <location>
        <begin position="225"/>
        <end position="263"/>
    </location>
</feature>
<feature type="compositionally biased region" description="Polar residues" evidence="1">
    <location>
        <begin position="721"/>
        <end position="746"/>
    </location>
</feature>
<feature type="compositionally biased region" description="Polar residues" evidence="1">
    <location>
        <begin position="324"/>
        <end position="337"/>
    </location>
</feature>
<feature type="compositionally biased region" description="Low complexity" evidence="1">
    <location>
        <begin position="1026"/>
        <end position="1039"/>
    </location>
</feature>
<feature type="compositionally biased region" description="Basic and acidic residues" evidence="1">
    <location>
        <begin position="904"/>
        <end position="975"/>
    </location>
</feature>
<feature type="compositionally biased region" description="Polar residues" evidence="1">
    <location>
        <begin position="30"/>
        <end position="62"/>
    </location>
</feature>
<protein>
    <submittedName>
        <fullName evidence="2">Uncharacterized protein</fullName>
    </submittedName>
</protein>
<feature type="compositionally biased region" description="Low complexity" evidence="1">
    <location>
        <begin position="13"/>
        <end position="25"/>
    </location>
</feature>
<name>W9CMG5_SCLBF</name>
<feature type="compositionally biased region" description="Low complexity" evidence="1">
    <location>
        <begin position="813"/>
        <end position="826"/>
    </location>
</feature>
<feature type="region of interest" description="Disordered" evidence="1">
    <location>
        <begin position="321"/>
        <end position="354"/>
    </location>
</feature>
<dbReference type="OrthoDB" id="3556655at2759"/>
<feature type="region of interest" description="Disordered" evidence="1">
    <location>
        <begin position="522"/>
        <end position="612"/>
    </location>
</feature>
<feature type="compositionally biased region" description="Basic and acidic residues" evidence="1">
    <location>
        <begin position="1051"/>
        <end position="1063"/>
    </location>
</feature>
<feature type="region of interest" description="Disordered" evidence="1">
    <location>
        <begin position="156"/>
        <end position="175"/>
    </location>
</feature>
<sequence>MELDDRWDPDPLPNSNPRNQPQPRSKGQAVRNSRAQPQYYQPSHNSHPQETNRNARMNSYDNLSDEDSSSNGYPGILHQPQANPKRARGPSQVVPDRRKRHQSEHPSGHVRSRTTGMDEAMFDHSPVTPQSRNKSVARSEIRYKATEDNLRYGYQDVGNTIPTSRKSVASSHSRTRNLNQNQDYMATDDYNEEITRDLSLVASNNNNPVSRRIKGEAAYSSVLSSTFSHESTGQGPQKSSRFNRESATPKPRQRLDSSRSQDVAARSMYDDGGIFYPGTENNICSAKSQRQRQKPQLGSPLWPSHESSIQKPLPAHRLEGNLEMPTSRNSNPSTPRQKSMGRRPVVPNGTQIVAGKPRTYDYGFIPDDDVNDTPLENALRSKSKAQVKLNSSPMNILKGLPTHSIFQRNNSQTAKQSYETPPRNSNRTTTSEITIDLVTPESTVSARGSMPFLPKNWTPTMKRPVKVLTPLKYSMQDSPSAGRLQKPEEDIRQRQAAEKIVRQELNAEREALQKDLFGEVVRESEEEKREREEAKRIEAQKAREEEEKQLAIDAEVKRRKAEARAQKEREKKAAEQLEKGKEAAARKAKRDAERHHQSIREEQAAVERRKAAKKVLQEKKEREMALLRVVEEQKQIAEKERKEQAAKFDQMARSMQKLAAQITVQTVAALKPARKSTADSGTAKPTEAPVPLTTLPTSMEVDDEDSLFLPETEKATVAASPDQQMSHEPQIQNSSSDVDSTTAQSVEQDRAPASIAEIFANAISKPSSDNVLDDREAEREAIRKERADERAAAQRKQAKSALAEVSPKPPARKSTPSANSKAPSKAVPKKKAAQSLTKSPGDSIFGFKLKPLHGPDAFLPCEQPDKSSIVAEKPNADIAAPKSRPLPLPPLLPPTYATTTSNSHETRLISQEERDEIEAGRERIQAEAKAQKDALAKQRAEAKKEEAEKKRTVEYRKKKEKQLRDQAHKDGKVFGDFELESIIEKLMDKRERDKKRRNQRRAGENVSLNEHDEPISNPNLPNVFGTTSAQASSSDTASDFNHMDEEEDPETQARKEHEARTAESLKALAQSRAARRSHVSPVEKLGPLFSDESSESEEDPDDDETMEAMIAHARKNNPAKLTEDADELQPGAPTEEELALERDLEAAFEEELIIEDEGEVEGATAQLNPDDYGTQIVAPMPDMTSFFQGSSTQQSSHTMGNRSTQRATPSQITQPAPTKPQKPASYKMVNVYMVMTQIILHDHEDEATLKKKFLDVDKANKFAQTLVNEYRAKKHMQQEIVEKWDKEYKYSSQITHDNHKTTKVFIKAVPMNPQEIDKYDPREIHPKFANQYYTVRFEKQTEQRDPETNEVHMTHCTVGFADASKLYTALEMANHAAGEYLLQETKPKEEVEEHHTSYEEDLIPQVRSLRDQCDKEEQMFCCELESDSLPWADFKSLEVRVEISTTEGPIN</sequence>
<feature type="compositionally biased region" description="Polar residues" evidence="1">
    <location>
        <begin position="225"/>
        <end position="240"/>
    </location>
</feature>
<feature type="compositionally biased region" description="Polar residues" evidence="1">
    <location>
        <begin position="127"/>
        <end position="136"/>
    </location>
</feature>
<dbReference type="Proteomes" id="UP000019487">
    <property type="component" value="Unassembled WGS sequence"/>
</dbReference>
<feature type="compositionally biased region" description="Acidic residues" evidence="1">
    <location>
        <begin position="1092"/>
        <end position="1104"/>
    </location>
</feature>